<comment type="similarity">
    <text evidence="1">Belongs to the avfA family.</text>
</comment>
<name>A0A384JYT0_BOTFB</name>
<dbReference type="Gene3D" id="3.40.50.720">
    <property type="entry name" value="NAD(P)-binding Rossmann-like Domain"/>
    <property type="match status" value="1"/>
</dbReference>
<reference evidence="3 4" key="2">
    <citation type="journal article" date="2012" name="Eukaryot. Cell">
        <title>Genome update of Botrytis cinerea strains B05.10 and T4.</title>
        <authorList>
            <person name="Staats M."/>
            <person name="van Kan J.A."/>
        </authorList>
    </citation>
    <scope>NUCLEOTIDE SEQUENCE [LARGE SCALE GENOMIC DNA]</scope>
    <source>
        <strain evidence="3 4">B05.10</strain>
    </source>
</reference>
<dbReference type="Proteomes" id="UP000001798">
    <property type="component" value="Chromosome 12"/>
</dbReference>
<dbReference type="Pfam" id="PF13460">
    <property type="entry name" value="NAD_binding_10"/>
    <property type="match status" value="1"/>
</dbReference>
<evidence type="ECO:0000259" key="2">
    <source>
        <dbReference type="Pfam" id="PF13460"/>
    </source>
</evidence>
<keyword evidence="4" id="KW-1185">Reference proteome</keyword>
<reference evidence="3 4" key="3">
    <citation type="journal article" date="2017" name="Mol. Plant Pathol.">
        <title>A gapless genome sequence of the fungus Botrytis cinerea.</title>
        <authorList>
            <person name="Van Kan J.A."/>
            <person name="Stassen J.H."/>
            <person name="Mosbach A."/>
            <person name="Van Der Lee T.A."/>
            <person name="Faino L."/>
            <person name="Farmer A.D."/>
            <person name="Papasotiriou D.G."/>
            <person name="Zhou S."/>
            <person name="Seidl M.F."/>
            <person name="Cottam E."/>
            <person name="Edel D."/>
            <person name="Hahn M."/>
            <person name="Schwartz D.C."/>
            <person name="Dietrich R.A."/>
            <person name="Widdison S."/>
            <person name="Scalliet G."/>
        </authorList>
    </citation>
    <scope>NUCLEOTIDE SEQUENCE [LARGE SCALE GENOMIC DNA]</scope>
    <source>
        <strain evidence="3 4">B05.10</strain>
    </source>
</reference>
<dbReference type="PANTHER" id="PTHR43355">
    <property type="entry name" value="FLAVIN REDUCTASE (NADPH)"/>
    <property type="match status" value="1"/>
</dbReference>
<accession>A0A384JYT0</accession>
<gene>
    <name evidence="3" type="ORF">BCIN_12g02660</name>
</gene>
<dbReference type="RefSeq" id="XP_001558126.2">
    <property type="nucleotide sequence ID" value="XM_001558076.2"/>
</dbReference>
<dbReference type="GeneID" id="5438735"/>
<dbReference type="GO" id="GO:0004074">
    <property type="term" value="F:biliverdin reductase [NAD(P)H] activity"/>
    <property type="evidence" value="ECO:0007669"/>
    <property type="project" value="TreeGrafter"/>
</dbReference>
<dbReference type="VEuPathDB" id="FungiDB:Bcin12g02660"/>
<dbReference type="InterPro" id="IPR036291">
    <property type="entry name" value="NAD(P)-bd_dom_sf"/>
</dbReference>
<dbReference type="KEGG" id="bfu:BCIN_12g02660"/>
<evidence type="ECO:0000313" key="4">
    <source>
        <dbReference type="Proteomes" id="UP000001798"/>
    </source>
</evidence>
<evidence type="ECO:0000256" key="1">
    <source>
        <dbReference type="ARBA" id="ARBA00038376"/>
    </source>
</evidence>
<sequence length="283" mass="31245">MSNMSITTAQVNPSIALFGATGGTGLAILNEILSSSSTTHLNVLCRTPSKLSQFSNKTIYPNLHIIQGDIRDATALKSALIDPATHLPVDIVVSSLGMTLIRSSTFSMKWSDPTLCQDGVKNILSTLDSLEVEHGPKNVKTKVIVVSTTGISRKGRDIPCKMRPLYSLGKTPFEDKIRMEEEIVRWAGEGEGKRWMAVRPSLLINGEAKRTVVKIGWEFPGAADRKSEDERENDVVEKTEEGEDKLEIGYQITRGGVGKWIYEEGIRNGGRSEWEGRFMSLTY</sequence>
<dbReference type="GO" id="GO:0042602">
    <property type="term" value="F:riboflavin reductase (NADPH) activity"/>
    <property type="evidence" value="ECO:0007669"/>
    <property type="project" value="TreeGrafter"/>
</dbReference>
<dbReference type="InterPro" id="IPR016040">
    <property type="entry name" value="NAD(P)-bd_dom"/>
</dbReference>
<dbReference type="SUPFAM" id="SSF51735">
    <property type="entry name" value="NAD(P)-binding Rossmann-fold domains"/>
    <property type="match status" value="1"/>
</dbReference>
<protein>
    <recommendedName>
        <fullName evidence="2">NAD(P)-binding domain-containing protein</fullName>
    </recommendedName>
</protein>
<feature type="domain" description="NAD(P)-binding" evidence="2">
    <location>
        <begin position="19"/>
        <end position="213"/>
    </location>
</feature>
<reference evidence="3 4" key="1">
    <citation type="journal article" date="2011" name="PLoS Genet.">
        <title>Genomic analysis of the necrotrophic fungal pathogens Sclerotinia sclerotiorum and Botrytis cinerea.</title>
        <authorList>
            <person name="Amselem J."/>
            <person name="Cuomo C.A."/>
            <person name="van Kan J.A."/>
            <person name="Viaud M."/>
            <person name="Benito E.P."/>
            <person name="Couloux A."/>
            <person name="Coutinho P.M."/>
            <person name="de Vries R.P."/>
            <person name="Dyer P.S."/>
            <person name="Fillinger S."/>
            <person name="Fournier E."/>
            <person name="Gout L."/>
            <person name="Hahn M."/>
            <person name="Kohn L."/>
            <person name="Lapalu N."/>
            <person name="Plummer K.M."/>
            <person name="Pradier J.M."/>
            <person name="Quevillon E."/>
            <person name="Sharon A."/>
            <person name="Simon A."/>
            <person name="ten Have A."/>
            <person name="Tudzynski B."/>
            <person name="Tudzynski P."/>
            <person name="Wincker P."/>
            <person name="Andrew M."/>
            <person name="Anthouard V."/>
            <person name="Beever R.E."/>
            <person name="Beffa R."/>
            <person name="Benoit I."/>
            <person name="Bouzid O."/>
            <person name="Brault B."/>
            <person name="Chen Z."/>
            <person name="Choquer M."/>
            <person name="Collemare J."/>
            <person name="Cotton P."/>
            <person name="Danchin E.G."/>
            <person name="Da Silva C."/>
            <person name="Gautier A."/>
            <person name="Giraud C."/>
            <person name="Giraud T."/>
            <person name="Gonzalez C."/>
            <person name="Grossetete S."/>
            <person name="Guldener U."/>
            <person name="Henrissat B."/>
            <person name="Howlett B.J."/>
            <person name="Kodira C."/>
            <person name="Kretschmer M."/>
            <person name="Lappartient A."/>
            <person name="Leroch M."/>
            <person name="Levis C."/>
            <person name="Mauceli E."/>
            <person name="Neuveglise C."/>
            <person name="Oeser B."/>
            <person name="Pearson M."/>
            <person name="Poulain J."/>
            <person name="Poussereau N."/>
            <person name="Quesneville H."/>
            <person name="Rascle C."/>
            <person name="Schumacher J."/>
            <person name="Segurens B."/>
            <person name="Sexton A."/>
            <person name="Silva E."/>
            <person name="Sirven C."/>
            <person name="Soanes D.M."/>
            <person name="Talbot N.J."/>
            <person name="Templeton M."/>
            <person name="Yandava C."/>
            <person name="Yarden O."/>
            <person name="Zeng Q."/>
            <person name="Rollins J.A."/>
            <person name="Lebrun M.H."/>
            <person name="Dickman M."/>
        </authorList>
    </citation>
    <scope>NUCLEOTIDE SEQUENCE [LARGE SCALE GENOMIC DNA]</scope>
    <source>
        <strain evidence="3 4">B05.10</strain>
    </source>
</reference>
<dbReference type="EMBL" id="CP009816">
    <property type="protein sequence ID" value="ATZ55698.1"/>
    <property type="molecule type" value="Genomic_DNA"/>
</dbReference>
<dbReference type="PANTHER" id="PTHR43355:SF2">
    <property type="entry name" value="FLAVIN REDUCTASE (NADPH)"/>
    <property type="match status" value="1"/>
</dbReference>
<dbReference type="OrthoDB" id="63935at2759"/>
<dbReference type="InterPro" id="IPR051606">
    <property type="entry name" value="Polyketide_Oxido-like"/>
</dbReference>
<organism evidence="3 4">
    <name type="scientific">Botryotinia fuckeliana (strain B05.10)</name>
    <name type="common">Noble rot fungus</name>
    <name type="synonym">Botrytis cinerea</name>
    <dbReference type="NCBI Taxonomy" id="332648"/>
    <lineage>
        <taxon>Eukaryota</taxon>
        <taxon>Fungi</taxon>
        <taxon>Dikarya</taxon>
        <taxon>Ascomycota</taxon>
        <taxon>Pezizomycotina</taxon>
        <taxon>Leotiomycetes</taxon>
        <taxon>Helotiales</taxon>
        <taxon>Sclerotiniaceae</taxon>
        <taxon>Botrytis</taxon>
    </lineage>
</organism>
<dbReference type="AlphaFoldDB" id="A0A384JYT0"/>
<proteinExistence type="inferred from homology"/>
<evidence type="ECO:0000313" key="3">
    <source>
        <dbReference type="EMBL" id="ATZ55698.1"/>
    </source>
</evidence>